<evidence type="ECO:0000256" key="14">
    <source>
        <dbReference type="ARBA" id="ARBA00047899"/>
    </source>
</evidence>
<keyword evidence="8" id="KW-0418">Kinase</keyword>
<feature type="chain" id="PRO_5044868419" description="non-specific serine/threonine protein kinase" evidence="18">
    <location>
        <begin position="23"/>
        <end position="692"/>
    </location>
</feature>
<dbReference type="GO" id="GO:0004674">
    <property type="term" value="F:protein serine/threonine kinase activity"/>
    <property type="evidence" value="ECO:0007669"/>
    <property type="project" value="UniProtKB-KW"/>
</dbReference>
<keyword evidence="7" id="KW-0547">Nucleotide-binding</keyword>
<organism evidence="20 21">
    <name type="scientific">Penstemon smallii</name>
    <dbReference type="NCBI Taxonomy" id="265156"/>
    <lineage>
        <taxon>Eukaryota</taxon>
        <taxon>Viridiplantae</taxon>
        <taxon>Streptophyta</taxon>
        <taxon>Embryophyta</taxon>
        <taxon>Tracheophyta</taxon>
        <taxon>Spermatophyta</taxon>
        <taxon>Magnoliopsida</taxon>
        <taxon>eudicotyledons</taxon>
        <taxon>Gunneridae</taxon>
        <taxon>Pentapetalae</taxon>
        <taxon>asterids</taxon>
        <taxon>lamiids</taxon>
        <taxon>Lamiales</taxon>
        <taxon>Plantaginaceae</taxon>
        <taxon>Cheloneae</taxon>
        <taxon>Penstemon</taxon>
    </lineage>
</organism>
<comment type="caution">
    <text evidence="20">The sequence shown here is derived from an EMBL/GenBank/DDBJ whole genome shotgun (WGS) entry which is preliminary data.</text>
</comment>
<evidence type="ECO:0000256" key="15">
    <source>
        <dbReference type="ARBA" id="ARBA00048679"/>
    </source>
</evidence>
<evidence type="ECO:0000256" key="12">
    <source>
        <dbReference type="ARBA" id="ARBA00023157"/>
    </source>
</evidence>
<keyword evidence="13" id="KW-0325">Glycoprotein</keyword>
<feature type="compositionally biased region" description="Low complexity" evidence="16">
    <location>
        <begin position="60"/>
        <end position="69"/>
    </location>
</feature>
<evidence type="ECO:0000256" key="7">
    <source>
        <dbReference type="ARBA" id="ARBA00022741"/>
    </source>
</evidence>
<dbReference type="Gene3D" id="2.60.120.430">
    <property type="entry name" value="Galactose-binding lectin"/>
    <property type="match status" value="2"/>
</dbReference>
<gene>
    <name evidence="20" type="ORF">ACJIZ3_000355</name>
</gene>
<evidence type="ECO:0000256" key="9">
    <source>
        <dbReference type="ARBA" id="ARBA00022840"/>
    </source>
</evidence>
<dbReference type="GO" id="GO:0016020">
    <property type="term" value="C:membrane"/>
    <property type="evidence" value="ECO:0007669"/>
    <property type="project" value="UniProtKB-SubCell"/>
</dbReference>
<evidence type="ECO:0000256" key="1">
    <source>
        <dbReference type="ARBA" id="ARBA00004479"/>
    </source>
</evidence>
<dbReference type="InterPro" id="IPR001245">
    <property type="entry name" value="Ser-Thr/Tyr_kinase_cat_dom"/>
</dbReference>
<dbReference type="PANTHER" id="PTHR34590:SF5">
    <property type="entry name" value="OS04G0586500 PROTEIN"/>
    <property type="match status" value="1"/>
</dbReference>
<keyword evidence="21" id="KW-1185">Reference proteome</keyword>
<dbReference type="InterPro" id="IPR045272">
    <property type="entry name" value="ANXUR1/2-like"/>
</dbReference>
<comment type="subcellular location">
    <subcellularLocation>
        <location evidence="1">Membrane</location>
        <topology evidence="1">Single-pass type I membrane protein</topology>
    </subcellularLocation>
</comment>
<evidence type="ECO:0000259" key="19">
    <source>
        <dbReference type="PROSITE" id="PS50011"/>
    </source>
</evidence>
<proteinExistence type="predicted"/>
<dbReference type="PROSITE" id="PS00108">
    <property type="entry name" value="PROTEIN_KINASE_ST"/>
    <property type="match status" value="1"/>
</dbReference>
<feature type="domain" description="Protein kinase" evidence="19">
    <location>
        <begin position="244"/>
        <end position="658"/>
    </location>
</feature>
<evidence type="ECO:0000256" key="8">
    <source>
        <dbReference type="ARBA" id="ARBA00022777"/>
    </source>
</evidence>
<sequence>MLYFALCFFFLLKIFTTTTTTATTPPYIPTDFILLNCGSSTNSTDSSHRSWEGDEGSKYAPPNASTASSALPTSLQYYSVNIVPYETMRVFHSQFTYTFPVLTGPKFIRLYFYADAYSNYNTTQSFFSVSVNNFTLLNNFSAYLNSPSPSSPTFMKEHLINVEENQRIHLTFSPNQKSFAFINGIEIVSVPDKLYFKGNDVPIKFIDQLYYLQNDTVLENLYRLNVGGTNIEIQDDSGMFRVWYQDDDYIFGGDFGFYPHADDVRINYTPQTPPYSAPEKVYTTSRTMANTSISLEWSFPVDSGFYYLHRFHFCEIQLEITKINQRVFEISIDNQTVDVGVDVIYWTGGTEIPIYKDYITWVPDDGRHGKKDLRLSLFPDLRTLPLYANALLNGLEIFKLSNPSPSLAAANPEPLPDDGESGGMAIQPMNKKKSKKPLVIIGSVIGVIALIIAATSFFSFHSNMQEKLDWKTRVHIIEGTAQGILYLHKYSRLRVIHRDLKASNILLDEDLNPKISDFGMARIFGGDDSRTNTKRIVGTYGYMAPEYAMQGLFSIKSDVFSFGVLVLEIISGKKNTGFYNTDCLSLLGHAWELWISNRGVELLDPAVGSPPVGALLRYINVGLLCVQEDPNERPNMSIVISMINNEIAVLPAPKHPAFSTSRRVMMNNSDSLINKTPNYTINGLTVSTMAPR</sequence>
<keyword evidence="10 17" id="KW-1133">Transmembrane helix</keyword>
<feature type="region of interest" description="Disordered" evidence="16">
    <location>
        <begin position="45"/>
        <end position="69"/>
    </location>
</feature>
<evidence type="ECO:0000256" key="13">
    <source>
        <dbReference type="ARBA" id="ARBA00023180"/>
    </source>
</evidence>
<evidence type="ECO:0000256" key="18">
    <source>
        <dbReference type="SAM" id="SignalP"/>
    </source>
</evidence>
<reference evidence="20 21" key="1">
    <citation type="submission" date="2024-12" db="EMBL/GenBank/DDBJ databases">
        <title>The unique morphological basis and parallel evolutionary history of personate flowers in Penstemon.</title>
        <authorList>
            <person name="Depatie T.H."/>
            <person name="Wessinger C.A."/>
        </authorList>
    </citation>
    <scope>NUCLEOTIDE SEQUENCE [LARGE SCALE GENOMIC DNA]</scope>
    <source>
        <strain evidence="20">WTNN_2</strain>
        <tissue evidence="20">Leaf</tissue>
    </source>
</reference>
<dbReference type="InterPro" id="IPR000719">
    <property type="entry name" value="Prot_kinase_dom"/>
</dbReference>
<dbReference type="SUPFAM" id="SSF56112">
    <property type="entry name" value="Protein kinase-like (PK-like)"/>
    <property type="match status" value="1"/>
</dbReference>
<dbReference type="PANTHER" id="PTHR34590">
    <property type="entry name" value="OS03G0124300 PROTEIN-RELATED"/>
    <property type="match status" value="1"/>
</dbReference>
<dbReference type="FunFam" id="1.10.510.10:FF:000060">
    <property type="entry name" value="G-type lectin S-receptor-like serine/threonine-protein kinase"/>
    <property type="match status" value="1"/>
</dbReference>
<dbReference type="InterPro" id="IPR024788">
    <property type="entry name" value="Malectin-like_Carb-bd_dom"/>
</dbReference>
<evidence type="ECO:0000256" key="4">
    <source>
        <dbReference type="ARBA" id="ARBA00022679"/>
    </source>
</evidence>
<evidence type="ECO:0000313" key="21">
    <source>
        <dbReference type="Proteomes" id="UP001634393"/>
    </source>
</evidence>
<dbReference type="AlphaFoldDB" id="A0ABD3R678"/>
<feature type="transmembrane region" description="Helical" evidence="17">
    <location>
        <begin position="438"/>
        <end position="460"/>
    </location>
</feature>
<dbReference type="Gene3D" id="1.10.510.10">
    <property type="entry name" value="Transferase(Phosphotransferase) domain 1"/>
    <property type="match status" value="1"/>
</dbReference>
<evidence type="ECO:0000256" key="6">
    <source>
        <dbReference type="ARBA" id="ARBA00022729"/>
    </source>
</evidence>
<dbReference type="GO" id="GO:0005524">
    <property type="term" value="F:ATP binding"/>
    <property type="evidence" value="ECO:0007669"/>
    <property type="project" value="UniProtKB-KW"/>
</dbReference>
<dbReference type="FunFam" id="2.60.120.430:FF:000003">
    <property type="entry name" value="FERONIA receptor-like kinase"/>
    <property type="match status" value="1"/>
</dbReference>
<evidence type="ECO:0000256" key="10">
    <source>
        <dbReference type="ARBA" id="ARBA00022989"/>
    </source>
</evidence>
<evidence type="ECO:0000256" key="11">
    <source>
        <dbReference type="ARBA" id="ARBA00023136"/>
    </source>
</evidence>
<dbReference type="Pfam" id="PF12819">
    <property type="entry name" value="Malectin_like"/>
    <property type="match status" value="1"/>
</dbReference>
<dbReference type="InterPro" id="IPR011009">
    <property type="entry name" value="Kinase-like_dom_sf"/>
</dbReference>
<keyword evidence="5 17" id="KW-0812">Transmembrane</keyword>
<keyword evidence="11 17" id="KW-0472">Membrane</keyword>
<feature type="compositionally biased region" description="Basic and acidic residues" evidence="16">
    <location>
        <begin position="46"/>
        <end position="57"/>
    </location>
</feature>
<evidence type="ECO:0000256" key="5">
    <source>
        <dbReference type="ARBA" id="ARBA00022692"/>
    </source>
</evidence>
<dbReference type="PROSITE" id="PS50011">
    <property type="entry name" value="PROTEIN_KINASE_DOM"/>
    <property type="match status" value="1"/>
</dbReference>
<dbReference type="SMART" id="SM00220">
    <property type="entry name" value="S_TKc"/>
    <property type="match status" value="1"/>
</dbReference>
<comment type="catalytic activity">
    <reaction evidence="15">
        <text>L-seryl-[protein] + ATP = O-phospho-L-seryl-[protein] + ADP + H(+)</text>
        <dbReference type="Rhea" id="RHEA:17989"/>
        <dbReference type="Rhea" id="RHEA-COMP:9863"/>
        <dbReference type="Rhea" id="RHEA-COMP:11604"/>
        <dbReference type="ChEBI" id="CHEBI:15378"/>
        <dbReference type="ChEBI" id="CHEBI:29999"/>
        <dbReference type="ChEBI" id="CHEBI:30616"/>
        <dbReference type="ChEBI" id="CHEBI:83421"/>
        <dbReference type="ChEBI" id="CHEBI:456216"/>
        <dbReference type="EC" id="2.7.11.1"/>
    </reaction>
</comment>
<evidence type="ECO:0000256" key="3">
    <source>
        <dbReference type="ARBA" id="ARBA00022527"/>
    </source>
</evidence>
<accession>A0ABD3R678</accession>
<dbReference type="EMBL" id="JBJXBP010000455">
    <property type="protein sequence ID" value="KAL3807847.1"/>
    <property type="molecule type" value="Genomic_DNA"/>
</dbReference>
<name>A0ABD3R678_9LAMI</name>
<dbReference type="InterPro" id="IPR008271">
    <property type="entry name" value="Ser/Thr_kinase_AS"/>
</dbReference>
<protein>
    <recommendedName>
        <fullName evidence="2">non-specific serine/threonine protein kinase</fullName>
        <ecNumber evidence="2">2.7.11.1</ecNumber>
    </recommendedName>
</protein>
<dbReference type="FunFam" id="2.60.120.430:FF:000007">
    <property type="entry name" value="FERONIA receptor-like kinase"/>
    <property type="match status" value="1"/>
</dbReference>
<dbReference type="Pfam" id="PF07714">
    <property type="entry name" value="PK_Tyr_Ser-Thr"/>
    <property type="match status" value="1"/>
</dbReference>
<keyword evidence="3" id="KW-0723">Serine/threonine-protein kinase</keyword>
<evidence type="ECO:0000313" key="20">
    <source>
        <dbReference type="EMBL" id="KAL3807847.1"/>
    </source>
</evidence>
<evidence type="ECO:0000256" key="16">
    <source>
        <dbReference type="SAM" id="MobiDB-lite"/>
    </source>
</evidence>
<feature type="signal peptide" evidence="18">
    <location>
        <begin position="1"/>
        <end position="22"/>
    </location>
</feature>
<keyword evidence="12" id="KW-1015">Disulfide bond</keyword>
<evidence type="ECO:0000256" key="17">
    <source>
        <dbReference type="SAM" id="Phobius"/>
    </source>
</evidence>
<dbReference type="EC" id="2.7.11.1" evidence="2"/>
<comment type="catalytic activity">
    <reaction evidence="14">
        <text>L-threonyl-[protein] + ATP = O-phospho-L-threonyl-[protein] + ADP + H(+)</text>
        <dbReference type="Rhea" id="RHEA:46608"/>
        <dbReference type="Rhea" id="RHEA-COMP:11060"/>
        <dbReference type="Rhea" id="RHEA-COMP:11605"/>
        <dbReference type="ChEBI" id="CHEBI:15378"/>
        <dbReference type="ChEBI" id="CHEBI:30013"/>
        <dbReference type="ChEBI" id="CHEBI:30616"/>
        <dbReference type="ChEBI" id="CHEBI:61977"/>
        <dbReference type="ChEBI" id="CHEBI:456216"/>
        <dbReference type="EC" id="2.7.11.1"/>
    </reaction>
</comment>
<dbReference type="Proteomes" id="UP001634393">
    <property type="component" value="Unassembled WGS sequence"/>
</dbReference>
<evidence type="ECO:0000256" key="2">
    <source>
        <dbReference type="ARBA" id="ARBA00012513"/>
    </source>
</evidence>
<keyword evidence="6 18" id="KW-0732">Signal</keyword>
<keyword evidence="9" id="KW-0067">ATP-binding</keyword>
<keyword evidence="4" id="KW-0808">Transferase</keyword>